<keyword evidence="2" id="KW-1185">Reference proteome</keyword>
<gene>
    <name evidence="1" type="ORF">HPB48_005056</name>
</gene>
<dbReference type="InterPro" id="IPR012337">
    <property type="entry name" value="RNaseH-like_sf"/>
</dbReference>
<comment type="caution">
    <text evidence="1">The sequence shown here is derived from an EMBL/GenBank/DDBJ whole genome shotgun (WGS) entry which is preliminary data.</text>
</comment>
<dbReference type="PANTHER" id="PTHR37162">
    <property type="entry name" value="HAT FAMILY DIMERISATION DOMAINCONTAINING PROTEIN-RELATED"/>
    <property type="match status" value="1"/>
</dbReference>
<evidence type="ECO:0000313" key="2">
    <source>
        <dbReference type="Proteomes" id="UP000821853"/>
    </source>
</evidence>
<dbReference type="Proteomes" id="UP000821853">
    <property type="component" value="Chromosome 10"/>
</dbReference>
<dbReference type="SUPFAM" id="SSF53098">
    <property type="entry name" value="Ribonuclease H-like"/>
    <property type="match status" value="1"/>
</dbReference>
<dbReference type="AlphaFoldDB" id="A0A9J6FLU9"/>
<dbReference type="OMA" id="THIDYLV"/>
<dbReference type="EMBL" id="JABSTR010000002">
    <property type="protein sequence ID" value="KAH9363803.1"/>
    <property type="molecule type" value="Genomic_DNA"/>
</dbReference>
<organism evidence="1 2">
    <name type="scientific">Haemaphysalis longicornis</name>
    <name type="common">Bush tick</name>
    <dbReference type="NCBI Taxonomy" id="44386"/>
    <lineage>
        <taxon>Eukaryota</taxon>
        <taxon>Metazoa</taxon>
        <taxon>Ecdysozoa</taxon>
        <taxon>Arthropoda</taxon>
        <taxon>Chelicerata</taxon>
        <taxon>Arachnida</taxon>
        <taxon>Acari</taxon>
        <taxon>Parasitiformes</taxon>
        <taxon>Ixodida</taxon>
        <taxon>Ixodoidea</taxon>
        <taxon>Ixodidae</taxon>
        <taxon>Haemaphysalinae</taxon>
        <taxon>Haemaphysalis</taxon>
    </lineage>
</organism>
<evidence type="ECO:0000313" key="1">
    <source>
        <dbReference type="EMBL" id="KAH9363803.1"/>
    </source>
</evidence>
<reference evidence="1 2" key="1">
    <citation type="journal article" date="2020" name="Cell">
        <title>Large-Scale Comparative Analyses of Tick Genomes Elucidate Their Genetic Diversity and Vector Capacities.</title>
        <authorList>
            <consortium name="Tick Genome and Microbiome Consortium (TIGMIC)"/>
            <person name="Jia N."/>
            <person name="Wang J."/>
            <person name="Shi W."/>
            <person name="Du L."/>
            <person name="Sun Y."/>
            <person name="Zhan W."/>
            <person name="Jiang J.F."/>
            <person name="Wang Q."/>
            <person name="Zhang B."/>
            <person name="Ji P."/>
            <person name="Bell-Sakyi L."/>
            <person name="Cui X.M."/>
            <person name="Yuan T.T."/>
            <person name="Jiang B.G."/>
            <person name="Yang W.F."/>
            <person name="Lam T.T."/>
            <person name="Chang Q.C."/>
            <person name="Ding S.J."/>
            <person name="Wang X.J."/>
            <person name="Zhu J.G."/>
            <person name="Ruan X.D."/>
            <person name="Zhao L."/>
            <person name="Wei J.T."/>
            <person name="Ye R.Z."/>
            <person name="Que T.C."/>
            <person name="Du C.H."/>
            <person name="Zhou Y.H."/>
            <person name="Cheng J.X."/>
            <person name="Dai P.F."/>
            <person name="Guo W.B."/>
            <person name="Han X.H."/>
            <person name="Huang E.J."/>
            <person name="Li L.F."/>
            <person name="Wei W."/>
            <person name="Gao Y.C."/>
            <person name="Liu J.Z."/>
            <person name="Shao H.Z."/>
            <person name="Wang X."/>
            <person name="Wang C.C."/>
            <person name="Yang T.C."/>
            <person name="Huo Q.B."/>
            <person name="Li W."/>
            <person name="Chen H.Y."/>
            <person name="Chen S.E."/>
            <person name="Zhou L.G."/>
            <person name="Ni X.B."/>
            <person name="Tian J.H."/>
            <person name="Sheng Y."/>
            <person name="Liu T."/>
            <person name="Pan Y.S."/>
            <person name="Xia L.Y."/>
            <person name="Li J."/>
            <person name="Zhao F."/>
            <person name="Cao W.C."/>
        </authorList>
    </citation>
    <scope>NUCLEOTIDE SEQUENCE [LARGE SCALE GENOMIC DNA]</scope>
    <source>
        <strain evidence="1">HaeL-2018</strain>
    </source>
</reference>
<proteinExistence type="predicted"/>
<dbReference type="PANTHER" id="PTHR37162:SF1">
    <property type="entry name" value="BED-TYPE DOMAIN-CONTAINING PROTEIN"/>
    <property type="match status" value="1"/>
</dbReference>
<name>A0A9J6FLU9_HAELO</name>
<accession>A0A9J6FLU9</accession>
<sequence length="360" mass="40177">MKAENARLVLVKCVCHSSQLACNEAIDVLPTHIDYLVRETFNWFAHSPKRQQAYRETYAAINSGGVPNKLVGVCATRWLSIAPALRSILNQWAALRSHFEAAKSQERCYAAKVLSEMFADEQNLLFVKFLSPIVDEFERMNKLFQCEAPDPVRLNEDLICFVNALMARVVMPGYAEPDNAQWEQHILHARACSLGVLFLHCLEKSSFSDADKLLLSERGRKFIVACIRSVVKRLPANLKLLSDLLLLAPKNIKKYSFDFIHRSFSAFIGTSSISSLESEYRLLQTKVDDLAEGTQSITQFWAHAAVGVVECVGTPGSSQGFSVSVPACGVIWHKSQMLLPPVTARRHAEGELTHTSCFSS</sequence>
<dbReference type="OrthoDB" id="6507766at2759"/>
<protein>
    <submittedName>
        <fullName evidence="1">Uncharacterized protein</fullName>
    </submittedName>
</protein>
<dbReference type="VEuPathDB" id="VectorBase:HLOH_054229"/>